<sequence>MKLFFLLAVLCFLFSISAGHSAEETPPVSEGADDKQGSPKVVFPRRKYIRRRFGAHAKTPSPNAESTGSDGNVTFSVSMSSSGNILQLFNPYIQ</sequence>
<accession>A0A8J2KS23</accession>
<keyword evidence="4" id="KW-1185">Reference proteome</keyword>
<feature type="signal peptide" evidence="2">
    <location>
        <begin position="1"/>
        <end position="21"/>
    </location>
</feature>
<protein>
    <submittedName>
        <fullName evidence="3">Uncharacterized protein</fullName>
    </submittedName>
</protein>
<reference evidence="3" key="1">
    <citation type="submission" date="2021-06" db="EMBL/GenBank/DDBJ databases">
        <authorList>
            <person name="Hodson N. C."/>
            <person name="Mongue J. A."/>
            <person name="Jaron S. K."/>
        </authorList>
    </citation>
    <scope>NUCLEOTIDE SEQUENCE</scope>
</reference>
<dbReference type="Proteomes" id="UP000708208">
    <property type="component" value="Unassembled WGS sequence"/>
</dbReference>
<evidence type="ECO:0000256" key="2">
    <source>
        <dbReference type="SAM" id="SignalP"/>
    </source>
</evidence>
<dbReference type="AlphaFoldDB" id="A0A8J2KS23"/>
<keyword evidence="2" id="KW-0732">Signal</keyword>
<feature type="region of interest" description="Disordered" evidence="1">
    <location>
        <begin position="54"/>
        <end position="73"/>
    </location>
</feature>
<name>A0A8J2KS23_9HEXA</name>
<evidence type="ECO:0000313" key="3">
    <source>
        <dbReference type="EMBL" id="CAG7731110.1"/>
    </source>
</evidence>
<feature type="compositionally biased region" description="Polar residues" evidence="1">
    <location>
        <begin position="60"/>
        <end position="73"/>
    </location>
</feature>
<feature type="chain" id="PRO_5035278072" evidence="2">
    <location>
        <begin position="22"/>
        <end position="94"/>
    </location>
</feature>
<dbReference type="EMBL" id="CAJVCH010206069">
    <property type="protein sequence ID" value="CAG7731110.1"/>
    <property type="molecule type" value="Genomic_DNA"/>
</dbReference>
<organism evidence="3 4">
    <name type="scientific">Allacma fusca</name>
    <dbReference type="NCBI Taxonomy" id="39272"/>
    <lineage>
        <taxon>Eukaryota</taxon>
        <taxon>Metazoa</taxon>
        <taxon>Ecdysozoa</taxon>
        <taxon>Arthropoda</taxon>
        <taxon>Hexapoda</taxon>
        <taxon>Collembola</taxon>
        <taxon>Symphypleona</taxon>
        <taxon>Sminthuridae</taxon>
        <taxon>Allacma</taxon>
    </lineage>
</organism>
<gene>
    <name evidence="3" type="ORF">AFUS01_LOCUS19717</name>
</gene>
<proteinExistence type="predicted"/>
<evidence type="ECO:0000313" key="4">
    <source>
        <dbReference type="Proteomes" id="UP000708208"/>
    </source>
</evidence>
<evidence type="ECO:0000256" key="1">
    <source>
        <dbReference type="SAM" id="MobiDB-lite"/>
    </source>
</evidence>
<comment type="caution">
    <text evidence="3">The sequence shown here is derived from an EMBL/GenBank/DDBJ whole genome shotgun (WGS) entry which is preliminary data.</text>
</comment>